<dbReference type="GO" id="GO:0000139">
    <property type="term" value="C:Golgi membrane"/>
    <property type="evidence" value="ECO:0007669"/>
    <property type="project" value="UniProtKB-SubCell"/>
</dbReference>
<evidence type="ECO:0000256" key="4">
    <source>
        <dbReference type="ARBA" id="ARBA00022679"/>
    </source>
</evidence>
<organism evidence="8 9">
    <name type="scientific">Gryllus longicercus</name>
    <dbReference type="NCBI Taxonomy" id="2509291"/>
    <lineage>
        <taxon>Eukaryota</taxon>
        <taxon>Metazoa</taxon>
        <taxon>Ecdysozoa</taxon>
        <taxon>Arthropoda</taxon>
        <taxon>Hexapoda</taxon>
        <taxon>Insecta</taxon>
        <taxon>Pterygota</taxon>
        <taxon>Neoptera</taxon>
        <taxon>Polyneoptera</taxon>
        <taxon>Orthoptera</taxon>
        <taxon>Ensifera</taxon>
        <taxon>Gryllidea</taxon>
        <taxon>Grylloidea</taxon>
        <taxon>Gryllidae</taxon>
        <taxon>Gryllinae</taxon>
        <taxon>Gryllus</taxon>
    </lineage>
</organism>
<proteinExistence type="inferred from homology"/>
<evidence type="ECO:0000256" key="6">
    <source>
        <dbReference type="ARBA" id="ARBA00023136"/>
    </source>
</evidence>
<dbReference type="EMBL" id="JAZDUA010000077">
    <property type="protein sequence ID" value="KAK7869282.1"/>
    <property type="molecule type" value="Genomic_DNA"/>
</dbReference>
<gene>
    <name evidence="8" type="ORF">R5R35_000894</name>
</gene>
<dbReference type="Pfam" id="PF04572">
    <property type="entry name" value="Gb3_synth"/>
    <property type="match status" value="1"/>
</dbReference>
<dbReference type="InterPro" id="IPR051981">
    <property type="entry name" value="Glycosyltransf_32"/>
</dbReference>
<keyword evidence="9" id="KW-1185">Reference proteome</keyword>
<dbReference type="GO" id="GO:0016758">
    <property type="term" value="F:hexosyltransferase activity"/>
    <property type="evidence" value="ECO:0007669"/>
    <property type="project" value="UniProtKB-ARBA"/>
</dbReference>
<keyword evidence="6" id="KW-0472">Membrane</keyword>
<keyword evidence="3" id="KW-0328">Glycosyltransferase</keyword>
<comment type="caution">
    <text evidence="8">The sequence shown here is derived from an EMBL/GenBank/DDBJ whole genome shotgun (WGS) entry which is preliminary data.</text>
</comment>
<dbReference type="PANTHER" id="PTHR12042">
    <property type="entry name" value="LACTOSYLCERAMIDE 4-ALPHA-GALACTOSYLTRANSFERASE ALPHA- 1,4-GALACTOSYLTRANSFERASE"/>
    <property type="match status" value="1"/>
</dbReference>
<dbReference type="Proteomes" id="UP001378592">
    <property type="component" value="Unassembled WGS sequence"/>
</dbReference>
<reference evidence="8 9" key="1">
    <citation type="submission" date="2024-03" db="EMBL/GenBank/DDBJ databases">
        <title>The genome assembly and annotation of the cricket Gryllus longicercus Weissman &amp; Gray.</title>
        <authorList>
            <person name="Szrajer S."/>
            <person name="Gray D."/>
            <person name="Ylla G."/>
        </authorList>
    </citation>
    <scope>NUCLEOTIDE SEQUENCE [LARGE SCALE GENOMIC DNA]</scope>
    <source>
        <strain evidence="8">DAG 2021-001</strain>
        <tissue evidence="8">Whole body minus gut</tissue>
    </source>
</reference>
<dbReference type="GO" id="GO:0006688">
    <property type="term" value="P:glycosphingolipid biosynthetic process"/>
    <property type="evidence" value="ECO:0007669"/>
    <property type="project" value="TreeGrafter"/>
</dbReference>
<evidence type="ECO:0000313" key="8">
    <source>
        <dbReference type="EMBL" id="KAK7869282.1"/>
    </source>
</evidence>
<dbReference type="Pfam" id="PF04488">
    <property type="entry name" value="Gly_transf_sug"/>
    <property type="match status" value="1"/>
</dbReference>
<evidence type="ECO:0000256" key="1">
    <source>
        <dbReference type="ARBA" id="ARBA00004323"/>
    </source>
</evidence>
<sequence length="367" mass="38486">MRVLLARPARVTACTALLLLGFVLVAAYAGLLAPRRPLFGWVRVVALDFDAVTGGPAPGARNVFLVEASCALDDSPPAQDTAESGLVLSPRAACALESAARAHPSHSVYLVHTCPVDVEATWRGAAPAHALAALTLPNVFVWPAPPQRLLRHSALDALQALAARHAHADGRAPWPLPYASLLLRYFLLWKYGGLYLDSDVFVLKALDAAGGADFAVAEGAAEVSGSALAFSWGATGRRVAAACLNDSLLLRPEGASRVHAADQVVTHALARLCGSDKVSEMTAARCQGFRVLAPSAVAPVPQEEWFRLFSEEGAEETLRAVAASAAVHTWQQRSGAARVDPGSGQPLAHIARDACPAVLAALDGQLF</sequence>
<keyword evidence="4" id="KW-0808">Transferase</keyword>
<keyword evidence="5" id="KW-0333">Golgi apparatus</keyword>
<evidence type="ECO:0000256" key="2">
    <source>
        <dbReference type="ARBA" id="ARBA00009003"/>
    </source>
</evidence>
<dbReference type="SUPFAM" id="SSF53448">
    <property type="entry name" value="Nucleotide-diphospho-sugar transferases"/>
    <property type="match status" value="1"/>
</dbReference>
<dbReference type="Gene3D" id="3.90.550.20">
    <property type="match status" value="1"/>
</dbReference>
<protein>
    <recommendedName>
        <fullName evidence="7">Alpha 1,4-glycosyltransferase domain-containing protein</fullName>
    </recommendedName>
</protein>
<evidence type="ECO:0000313" key="9">
    <source>
        <dbReference type="Proteomes" id="UP001378592"/>
    </source>
</evidence>
<dbReference type="AlphaFoldDB" id="A0AAN9VZI4"/>
<evidence type="ECO:0000256" key="3">
    <source>
        <dbReference type="ARBA" id="ARBA00022676"/>
    </source>
</evidence>
<dbReference type="InterPro" id="IPR007652">
    <property type="entry name" value="A1-4-GlycosylTfrase_dom"/>
</dbReference>
<accession>A0AAN9VZI4</accession>
<dbReference type="InterPro" id="IPR007577">
    <property type="entry name" value="GlycoTrfase_DXD_sugar-bd_CS"/>
</dbReference>
<evidence type="ECO:0000256" key="5">
    <source>
        <dbReference type="ARBA" id="ARBA00023034"/>
    </source>
</evidence>
<dbReference type="InterPro" id="IPR029044">
    <property type="entry name" value="Nucleotide-diphossugar_trans"/>
</dbReference>
<dbReference type="PANTHER" id="PTHR12042:SF21">
    <property type="entry name" value="ALPHA1,4-GALACTOSYLTRANSFERASE 1-RELATED"/>
    <property type="match status" value="1"/>
</dbReference>
<name>A0AAN9VZI4_9ORTH</name>
<comment type="subcellular location">
    <subcellularLocation>
        <location evidence="1">Golgi apparatus membrane</location>
        <topology evidence="1">Single-pass type II membrane protein</topology>
    </subcellularLocation>
</comment>
<comment type="similarity">
    <text evidence="2">Belongs to the glycosyltransferase 32 family.</text>
</comment>
<feature type="domain" description="Alpha 1,4-glycosyltransferase" evidence="7">
    <location>
        <begin position="237"/>
        <end position="361"/>
    </location>
</feature>
<evidence type="ECO:0000259" key="7">
    <source>
        <dbReference type="Pfam" id="PF04572"/>
    </source>
</evidence>